<dbReference type="Gene3D" id="3.40.50.150">
    <property type="entry name" value="Vaccinia Virus protein VP39"/>
    <property type="match status" value="1"/>
</dbReference>
<feature type="domain" description="Methyltransferase type 11" evidence="1">
    <location>
        <begin position="62"/>
        <end position="159"/>
    </location>
</feature>
<accession>A0A7S8IYZ2</accession>
<dbReference type="Pfam" id="PF08241">
    <property type="entry name" value="Methyltransf_11"/>
    <property type="match status" value="1"/>
</dbReference>
<keyword evidence="2" id="KW-0489">Methyltransferase</keyword>
<dbReference type="CDD" id="cd02440">
    <property type="entry name" value="AdoMet_MTases"/>
    <property type="match status" value="1"/>
</dbReference>
<dbReference type="InterPro" id="IPR013216">
    <property type="entry name" value="Methyltransf_11"/>
</dbReference>
<reference evidence="2 3" key="1">
    <citation type="journal article" date="2020" name="ISME J.">
        <title>Enrichment and physiological characterization of a novel comammox Nitrospira indicates ammonium inhibition of complete nitrification.</title>
        <authorList>
            <person name="Sakoula D."/>
            <person name="Koch H."/>
            <person name="Frank J."/>
            <person name="Jetten M.S.M."/>
            <person name="van Kessel M.A.H.J."/>
            <person name="Lucker S."/>
        </authorList>
    </citation>
    <scope>NUCLEOTIDE SEQUENCE [LARGE SCALE GENOMIC DNA]</scope>
    <source>
        <strain evidence="2">Comreactor17</strain>
    </source>
</reference>
<dbReference type="GO" id="GO:0008757">
    <property type="term" value="F:S-adenosylmethionine-dependent methyltransferase activity"/>
    <property type="evidence" value="ECO:0007669"/>
    <property type="project" value="InterPro"/>
</dbReference>
<dbReference type="PANTHER" id="PTHR43464">
    <property type="entry name" value="METHYLTRANSFERASE"/>
    <property type="match status" value="1"/>
</dbReference>
<dbReference type="GO" id="GO:0032259">
    <property type="term" value="P:methylation"/>
    <property type="evidence" value="ECO:0007669"/>
    <property type="project" value="UniProtKB-KW"/>
</dbReference>
<gene>
    <name evidence="2" type="ORF">Nkreftii_001224</name>
</gene>
<evidence type="ECO:0000259" key="1">
    <source>
        <dbReference type="Pfam" id="PF08241"/>
    </source>
</evidence>
<dbReference type="InterPro" id="IPR029063">
    <property type="entry name" value="SAM-dependent_MTases_sf"/>
</dbReference>
<protein>
    <submittedName>
        <fullName evidence="2">SAM-dependent methyltransferase</fullName>
    </submittedName>
</protein>
<keyword evidence="2" id="KW-0808">Transferase</keyword>
<proteinExistence type="predicted"/>
<dbReference type="PANTHER" id="PTHR43464:SF82">
    <property type="entry name" value="METHYLTRANSFERASE DOMAIN-CONTAINING PROTEIN"/>
    <property type="match status" value="1"/>
</dbReference>
<evidence type="ECO:0000313" key="3">
    <source>
        <dbReference type="Proteomes" id="UP000593737"/>
    </source>
</evidence>
<dbReference type="Proteomes" id="UP000593737">
    <property type="component" value="Chromosome"/>
</dbReference>
<dbReference type="KEGG" id="nkf:Nkreftii_001224"/>
<dbReference type="AlphaFoldDB" id="A0A7S8IYZ2"/>
<sequence>MSGRYVSWEEAVAWLATQPDKQELVRDCYFDSSPEDAAERYSRSDEWKAIVVWLPSSPGLALDVGAGRGIASYALAKAGWTVVAIEPDSSNFVGRGAIQSIAQSKRLPIEVVEEFGERLPRESASFDLVLARQVLHHARDLNVLCAEVFRVLKPGGRFIAVRDHVITSLDDLPSFLQDHPLHQLYGGEHAYQSSQYLDALRSAGFRVEQIFRSFDSVINYAPHTRDSLRNELQRRLDRLPLGSLAGRCLYLDPILDLALAILSRVDQRPGRLYSFICSKPWQ</sequence>
<dbReference type="SUPFAM" id="SSF53335">
    <property type="entry name" value="S-adenosyl-L-methionine-dependent methyltransferases"/>
    <property type="match status" value="1"/>
</dbReference>
<dbReference type="EMBL" id="CP047423">
    <property type="protein sequence ID" value="QPD03450.1"/>
    <property type="molecule type" value="Genomic_DNA"/>
</dbReference>
<evidence type="ECO:0000313" key="2">
    <source>
        <dbReference type="EMBL" id="QPD03450.1"/>
    </source>
</evidence>
<name>A0A7S8IYZ2_9BACT</name>
<organism evidence="2 3">
    <name type="scientific">Candidatus Nitrospira kreftii</name>
    <dbReference type="NCBI Taxonomy" id="2652173"/>
    <lineage>
        <taxon>Bacteria</taxon>
        <taxon>Pseudomonadati</taxon>
        <taxon>Nitrospirota</taxon>
        <taxon>Nitrospiria</taxon>
        <taxon>Nitrospirales</taxon>
        <taxon>Nitrospiraceae</taxon>
        <taxon>Nitrospira</taxon>
    </lineage>
</organism>